<dbReference type="PANTHER" id="PTHR47660:SF2">
    <property type="entry name" value="TRANSCRIPTION FACTOR WITH C2H2 AND ZN(2)-CYS(6) DNA BINDING DOMAIN (EUROFUNG)"/>
    <property type="match status" value="1"/>
</dbReference>
<evidence type="ECO:0000256" key="1">
    <source>
        <dbReference type="ARBA" id="ARBA00022723"/>
    </source>
</evidence>
<dbReference type="Pfam" id="PF04082">
    <property type="entry name" value="Fungal_trans"/>
    <property type="match status" value="1"/>
</dbReference>
<evidence type="ECO:0000259" key="8">
    <source>
        <dbReference type="PROSITE" id="PS50048"/>
    </source>
</evidence>
<keyword evidence="2" id="KW-0862">Zinc</keyword>
<feature type="region of interest" description="Disordered" evidence="7">
    <location>
        <begin position="296"/>
        <end position="316"/>
    </location>
</feature>
<gene>
    <name evidence="10" type="ORF">QBC37DRAFT_387469</name>
</gene>
<dbReference type="InterPro" id="IPR036236">
    <property type="entry name" value="Znf_C2H2_sf"/>
</dbReference>
<keyword evidence="3" id="KW-0805">Transcription regulation</keyword>
<feature type="compositionally biased region" description="Polar residues" evidence="7">
    <location>
        <begin position="298"/>
        <end position="314"/>
    </location>
</feature>
<dbReference type="InterPro" id="IPR013087">
    <property type="entry name" value="Znf_C2H2_type"/>
</dbReference>
<evidence type="ECO:0000313" key="10">
    <source>
        <dbReference type="EMBL" id="KAK4214102.1"/>
    </source>
</evidence>
<dbReference type="SMART" id="SM00355">
    <property type="entry name" value="ZnF_C2H2"/>
    <property type="match status" value="2"/>
</dbReference>
<keyword evidence="4" id="KW-0804">Transcription</keyword>
<feature type="compositionally biased region" description="Low complexity" evidence="7">
    <location>
        <begin position="857"/>
        <end position="866"/>
    </location>
</feature>
<feature type="region of interest" description="Disordered" evidence="7">
    <location>
        <begin position="181"/>
        <end position="217"/>
    </location>
</feature>
<dbReference type="SUPFAM" id="SSF57667">
    <property type="entry name" value="beta-beta-alpha zinc fingers"/>
    <property type="match status" value="1"/>
</dbReference>
<feature type="domain" description="C2H2-type" evidence="9">
    <location>
        <begin position="82"/>
        <end position="109"/>
    </location>
</feature>
<accession>A0AAN7B8L9</accession>
<dbReference type="InterPro" id="IPR036864">
    <property type="entry name" value="Zn2-C6_fun-type_DNA-bd_sf"/>
</dbReference>
<dbReference type="AlphaFoldDB" id="A0AAN7B8L9"/>
<evidence type="ECO:0000256" key="6">
    <source>
        <dbReference type="PROSITE-ProRule" id="PRU00042"/>
    </source>
</evidence>
<keyword evidence="6" id="KW-0863">Zinc-finger</keyword>
<organism evidence="10 11">
    <name type="scientific">Rhypophila decipiens</name>
    <dbReference type="NCBI Taxonomy" id="261697"/>
    <lineage>
        <taxon>Eukaryota</taxon>
        <taxon>Fungi</taxon>
        <taxon>Dikarya</taxon>
        <taxon>Ascomycota</taxon>
        <taxon>Pezizomycotina</taxon>
        <taxon>Sordariomycetes</taxon>
        <taxon>Sordariomycetidae</taxon>
        <taxon>Sordariales</taxon>
        <taxon>Naviculisporaceae</taxon>
        <taxon>Rhypophila</taxon>
    </lineage>
</organism>
<comment type="caution">
    <text evidence="10">The sequence shown here is derived from an EMBL/GenBank/DDBJ whole genome shotgun (WGS) entry which is preliminary data.</text>
</comment>
<evidence type="ECO:0000313" key="11">
    <source>
        <dbReference type="Proteomes" id="UP001301769"/>
    </source>
</evidence>
<dbReference type="PROSITE" id="PS00463">
    <property type="entry name" value="ZN2_CY6_FUNGAL_1"/>
    <property type="match status" value="1"/>
</dbReference>
<evidence type="ECO:0000256" key="5">
    <source>
        <dbReference type="ARBA" id="ARBA00023242"/>
    </source>
</evidence>
<dbReference type="GO" id="GO:0000981">
    <property type="term" value="F:DNA-binding transcription factor activity, RNA polymerase II-specific"/>
    <property type="evidence" value="ECO:0007669"/>
    <property type="project" value="InterPro"/>
</dbReference>
<protein>
    <submittedName>
        <fullName evidence="10">Uncharacterized protein</fullName>
    </submittedName>
</protein>
<dbReference type="Pfam" id="PF00096">
    <property type="entry name" value="zf-C2H2"/>
    <property type="match status" value="2"/>
</dbReference>
<dbReference type="PROSITE" id="PS50157">
    <property type="entry name" value="ZINC_FINGER_C2H2_2"/>
    <property type="match status" value="2"/>
</dbReference>
<evidence type="ECO:0000256" key="7">
    <source>
        <dbReference type="SAM" id="MobiDB-lite"/>
    </source>
</evidence>
<dbReference type="Pfam" id="PF00172">
    <property type="entry name" value="Zn_clus"/>
    <property type="match status" value="1"/>
</dbReference>
<evidence type="ECO:0000256" key="2">
    <source>
        <dbReference type="ARBA" id="ARBA00022833"/>
    </source>
</evidence>
<reference evidence="10" key="1">
    <citation type="journal article" date="2023" name="Mol. Phylogenet. Evol.">
        <title>Genome-scale phylogeny and comparative genomics of the fungal order Sordariales.</title>
        <authorList>
            <person name="Hensen N."/>
            <person name="Bonometti L."/>
            <person name="Westerberg I."/>
            <person name="Brannstrom I.O."/>
            <person name="Guillou S."/>
            <person name="Cros-Aarteil S."/>
            <person name="Calhoun S."/>
            <person name="Haridas S."/>
            <person name="Kuo A."/>
            <person name="Mondo S."/>
            <person name="Pangilinan J."/>
            <person name="Riley R."/>
            <person name="LaButti K."/>
            <person name="Andreopoulos B."/>
            <person name="Lipzen A."/>
            <person name="Chen C."/>
            <person name="Yan M."/>
            <person name="Daum C."/>
            <person name="Ng V."/>
            <person name="Clum A."/>
            <person name="Steindorff A."/>
            <person name="Ohm R.A."/>
            <person name="Martin F."/>
            <person name="Silar P."/>
            <person name="Natvig D.O."/>
            <person name="Lalanne C."/>
            <person name="Gautier V."/>
            <person name="Ament-Velasquez S.L."/>
            <person name="Kruys A."/>
            <person name="Hutchinson M.I."/>
            <person name="Powell A.J."/>
            <person name="Barry K."/>
            <person name="Miller A.N."/>
            <person name="Grigoriev I.V."/>
            <person name="Debuchy R."/>
            <person name="Gladieux P."/>
            <person name="Hiltunen Thoren M."/>
            <person name="Johannesson H."/>
        </authorList>
    </citation>
    <scope>NUCLEOTIDE SEQUENCE</scope>
    <source>
        <strain evidence="10">PSN293</strain>
    </source>
</reference>
<feature type="domain" description="Zn(2)-C6 fungal-type" evidence="8">
    <location>
        <begin position="153"/>
        <end position="182"/>
    </location>
</feature>
<dbReference type="PROSITE" id="PS00028">
    <property type="entry name" value="ZINC_FINGER_C2H2_1"/>
    <property type="match status" value="2"/>
</dbReference>
<dbReference type="GO" id="GO:0003677">
    <property type="term" value="F:DNA binding"/>
    <property type="evidence" value="ECO:0007669"/>
    <property type="project" value="InterPro"/>
</dbReference>
<dbReference type="GO" id="GO:0006351">
    <property type="term" value="P:DNA-templated transcription"/>
    <property type="evidence" value="ECO:0007669"/>
    <property type="project" value="InterPro"/>
</dbReference>
<keyword evidence="1" id="KW-0479">Metal-binding</keyword>
<dbReference type="InterPro" id="IPR007219">
    <property type="entry name" value="XnlR_reg_dom"/>
</dbReference>
<dbReference type="Proteomes" id="UP001301769">
    <property type="component" value="Unassembled WGS sequence"/>
</dbReference>
<dbReference type="GO" id="GO:0008270">
    <property type="term" value="F:zinc ion binding"/>
    <property type="evidence" value="ECO:0007669"/>
    <property type="project" value="UniProtKB-KW"/>
</dbReference>
<dbReference type="CDD" id="cd00067">
    <property type="entry name" value="GAL4"/>
    <property type="match status" value="1"/>
</dbReference>
<keyword evidence="5" id="KW-0539">Nucleus</keyword>
<dbReference type="SMART" id="SM00066">
    <property type="entry name" value="GAL4"/>
    <property type="match status" value="1"/>
</dbReference>
<dbReference type="SUPFAM" id="SSF57701">
    <property type="entry name" value="Zn2/Cys6 DNA-binding domain"/>
    <property type="match status" value="1"/>
</dbReference>
<feature type="region of interest" description="Disordered" evidence="7">
    <location>
        <begin position="826"/>
        <end position="866"/>
    </location>
</feature>
<dbReference type="Gene3D" id="3.30.160.60">
    <property type="entry name" value="Classic Zinc Finger"/>
    <property type="match status" value="1"/>
</dbReference>
<dbReference type="Gene3D" id="4.10.240.10">
    <property type="entry name" value="Zn(2)-C6 fungal-type DNA-binding domain"/>
    <property type="match status" value="1"/>
</dbReference>
<feature type="domain" description="C2H2-type" evidence="9">
    <location>
        <begin position="110"/>
        <end position="137"/>
    </location>
</feature>
<dbReference type="PROSITE" id="PS50048">
    <property type="entry name" value="ZN2_CY6_FUNGAL_2"/>
    <property type="match status" value="1"/>
</dbReference>
<dbReference type="InterPro" id="IPR001138">
    <property type="entry name" value="Zn2Cys6_DnaBD"/>
</dbReference>
<keyword evidence="11" id="KW-1185">Reference proteome</keyword>
<sequence length="991" mass="110710">MTEQNGIDILCDAAGSDLLLSSLFSRGPRPEGGQQPLHAEEQARVKRAKTDATSSSVAGGSVNGNSVSSETVISGAAGSNQHVCHLCKKVYERADHLTRHMRSHENARQYQCSRCQKRFNRADLLTRHETTHDRDTNGKGRVIIRLRDRAAEACLNCAASKAKCDDQKPCSRCRNKGLPCETTPKRTLQDRQPSIVNPTPSPSFKDATGATPDMRSGSYAMPNSYEFAHESHSASKSASHAGVAITNQNDVMLHQSMMDGIPNELIYFNGVHNFFPDVDFTSWDLNFEGFPVPPFDSSHGTSPHSSVNTATKSANRAYKDSARRHAAFKKSPWLWEPDQTDYVRRDTEGLQLNEDAFSHSLPLERSLGRPTNKLKLTTATRDRLFAIVLSTIKDPIRVPSFPSLDLLNYLLHIHFLNDEYQYDSWIHSASFSPDEALPEKLAAIIAHGASFISVPSVWQFGLALQEIVRQRIGMLFEADNSNTRRLECLQAYLQNLDVGIWSGFKRKTELAESFLQPLVTILRRLGVLIAPPDSPSTIPLASDSPEALEAKWHQFILRESYKRLVLHAFFHDVQTSISLQKNVLLSFTELSFCLPASRDLWKSPSPQAWRDNYLAKQHVVPIDRAVPRLTDAMHRLDLLDSYSEVIDLDLCHMAILHGFWGQIAAYREGIKFYCHHDSGMDGGMNLGNSQRDSARRHLLRSQHQELYRDLSEFSTVIYTTRKPPAANLAIIAELLMMILHVSLDDLQKFAGKAGEEEARRAAVAFEEDWAHTADARYAVWHAGQVLYNARRLPPTSLKGFYAMAVYFATLTLWMYGLLACSRSGHSFGDHHQQQQQQQQHPFHHRGSFMSDHGQVDPSSATPMSLSSPSALSLVVLDGEETRDTRAFLQLNRGIPGLTVTRDIQQQQQQQQHQHQQHGQNQHHEANGRVGVEALSNPGMALAVGRNLFRDNFPVSSEPLPPLVESLVNLLRDLGSGPAGRASRAQSESSQG</sequence>
<evidence type="ECO:0000256" key="4">
    <source>
        <dbReference type="ARBA" id="ARBA00023163"/>
    </source>
</evidence>
<dbReference type="EMBL" id="MU858099">
    <property type="protein sequence ID" value="KAK4214102.1"/>
    <property type="molecule type" value="Genomic_DNA"/>
</dbReference>
<proteinExistence type="predicted"/>
<feature type="compositionally biased region" description="Low complexity" evidence="7">
    <location>
        <begin position="904"/>
        <end position="919"/>
    </location>
</feature>
<feature type="region of interest" description="Disordered" evidence="7">
    <location>
        <begin position="902"/>
        <end position="924"/>
    </location>
</feature>
<name>A0AAN7B8L9_9PEZI</name>
<feature type="region of interest" description="Disordered" evidence="7">
    <location>
        <begin position="23"/>
        <end position="66"/>
    </location>
</feature>
<evidence type="ECO:0000259" key="9">
    <source>
        <dbReference type="PROSITE" id="PS50157"/>
    </source>
</evidence>
<dbReference type="PANTHER" id="PTHR47660">
    <property type="entry name" value="TRANSCRIPTION FACTOR WITH C2H2 AND ZN(2)-CYS(6) DNA BINDING DOMAIN (EUROFUNG)-RELATED-RELATED"/>
    <property type="match status" value="1"/>
</dbReference>
<feature type="compositionally biased region" description="Low complexity" evidence="7">
    <location>
        <begin position="54"/>
        <end position="66"/>
    </location>
</feature>
<reference evidence="10" key="2">
    <citation type="submission" date="2023-05" db="EMBL/GenBank/DDBJ databases">
        <authorList>
            <consortium name="Lawrence Berkeley National Laboratory"/>
            <person name="Steindorff A."/>
            <person name="Hensen N."/>
            <person name="Bonometti L."/>
            <person name="Westerberg I."/>
            <person name="Brannstrom I.O."/>
            <person name="Guillou S."/>
            <person name="Cros-Aarteil S."/>
            <person name="Calhoun S."/>
            <person name="Haridas S."/>
            <person name="Kuo A."/>
            <person name="Mondo S."/>
            <person name="Pangilinan J."/>
            <person name="Riley R."/>
            <person name="Labutti K."/>
            <person name="Andreopoulos B."/>
            <person name="Lipzen A."/>
            <person name="Chen C."/>
            <person name="Yanf M."/>
            <person name="Daum C."/>
            <person name="Ng V."/>
            <person name="Clum A."/>
            <person name="Ohm R."/>
            <person name="Martin F."/>
            <person name="Silar P."/>
            <person name="Natvig D."/>
            <person name="Lalanne C."/>
            <person name="Gautier V."/>
            <person name="Ament-Velasquez S.L."/>
            <person name="Kruys A."/>
            <person name="Hutchinson M.I."/>
            <person name="Powell A.J."/>
            <person name="Barry K."/>
            <person name="Miller A.N."/>
            <person name="Grigoriev I.V."/>
            <person name="Debuchy R."/>
            <person name="Gladieux P."/>
            <person name="Thoren M.H."/>
            <person name="Johannesson H."/>
        </authorList>
    </citation>
    <scope>NUCLEOTIDE SEQUENCE</scope>
    <source>
        <strain evidence="10">PSN293</strain>
    </source>
</reference>
<feature type="compositionally biased region" description="Basic and acidic residues" evidence="7">
    <location>
        <begin position="38"/>
        <end position="50"/>
    </location>
</feature>
<evidence type="ECO:0000256" key="3">
    <source>
        <dbReference type="ARBA" id="ARBA00023015"/>
    </source>
</evidence>